<dbReference type="EnsemblPlants" id="Kaladp0131s0023.1.v1.1">
    <property type="protein sequence ID" value="Kaladp0131s0023.1.v1.1.CDS.1"/>
    <property type="gene ID" value="Kaladp0131s0023.v1.1"/>
</dbReference>
<evidence type="ECO:0000313" key="2">
    <source>
        <dbReference type="EnsemblPlants" id="Kaladp0131s0023.1.v1.1.CDS.1"/>
    </source>
</evidence>
<reference evidence="2" key="1">
    <citation type="submission" date="2021-01" db="UniProtKB">
        <authorList>
            <consortium name="EnsemblPlants"/>
        </authorList>
    </citation>
    <scope>IDENTIFICATION</scope>
</reference>
<name>A0A7N1A5D8_KALFE</name>
<dbReference type="Proteomes" id="UP000594263">
    <property type="component" value="Unplaced"/>
</dbReference>
<keyword evidence="3" id="KW-1185">Reference proteome</keyword>
<feature type="compositionally biased region" description="Gly residues" evidence="1">
    <location>
        <begin position="89"/>
        <end position="98"/>
    </location>
</feature>
<dbReference type="AlphaFoldDB" id="A0A7N1A5D8"/>
<accession>A0A7N1A5D8</accession>
<dbReference type="Gramene" id="Kaladp0131s0023.1.v1.1">
    <property type="protein sequence ID" value="Kaladp0131s0023.1.v1.1.CDS.1"/>
    <property type="gene ID" value="Kaladp0131s0023.v1.1"/>
</dbReference>
<evidence type="ECO:0000256" key="1">
    <source>
        <dbReference type="SAM" id="MobiDB-lite"/>
    </source>
</evidence>
<evidence type="ECO:0000313" key="3">
    <source>
        <dbReference type="Proteomes" id="UP000594263"/>
    </source>
</evidence>
<sequence>MFGTVGELCALLRDERGDLRTNPIGSWHLGIPGRGWQTELRPTSTRSGAECGLQQIWTKSESNWIKQAKRAAAPRHKASQDNLRMGIQASGGMGQLNR</sequence>
<organism evidence="2 3">
    <name type="scientific">Kalanchoe fedtschenkoi</name>
    <name type="common">Lavender scallops</name>
    <name type="synonym">South American air plant</name>
    <dbReference type="NCBI Taxonomy" id="63787"/>
    <lineage>
        <taxon>Eukaryota</taxon>
        <taxon>Viridiplantae</taxon>
        <taxon>Streptophyta</taxon>
        <taxon>Embryophyta</taxon>
        <taxon>Tracheophyta</taxon>
        <taxon>Spermatophyta</taxon>
        <taxon>Magnoliopsida</taxon>
        <taxon>eudicotyledons</taxon>
        <taxon>Gunneridae</taxon>
        <taxon>Pentapetalae</taxon>
        <taxon>Saxifragales</taxon>
        <taxon>Crassulaceae</taxon>
        <taxon>Kalanchoe</taxon>
    </lineage>
</organism>
<protein>
    <submittedName>
        <fullName evidence="2">Uncharacterized protein</fullName>
    </submittedName>
</protein>
<proteinExistence type="predicted"/>
<feature type="region of interest" description="Disordered" evidence="1">
    <location>
        <begin position="71"/>
        <end position="98"/>
    </location>
</feature>